<dbReference type="AlphaFoldDB" id="A0A0F8ZNA9"/>
<dbReference type="InterPro" id="IPR036515">
    <property type="entry name" value="Transposase_17_sf"/>
</dbReference>
<feature type="domain" description="Transposase IS200-like" evidence="1">
    <location>
        <begin position="2"/>
        <end position="60"/>
    </location>
</feature>
<evidence type="ECO:0000313" key="2">
    <source>
        <dbReference type="EMBL" id="KKK95343.1"/>
    </source>
</evidence>
<dbReference type="GO" id="GO:0003677">
    <property type="term" value="F:DNA binding"/>
    <property type="evidence" value="ECO:0007669"/>
    <property type="project" value="InterPro"/>
</dbReference>
<dbReference type="SUPFAM" id="SSF143422">
    <property type="entry name" value="Transposase IS200-like"/>
    <property type="match status" value="1"/>
</dbReference>
<feature type="non-terminal residue" evidence="2">
    <location>
        <position position="1"/>
    </location>
</feature>
<comment type="caution">
    <text evidence="2">The sequence shown here is derived from an EMBL/GenBank/DDBJ whole genome shotgun (WGS) entry which is preliminary data.</text>
</comment>
<dbReference type="Pfam" id="PF01797">
    <property type="entry name" value="Y1_Tnp"/>
    <property type="match status" value="1"/>
</dbReference>
<dbReference type="Gene3D" id="3.30.70.1290">
    <property type="entry name" value="Transposase IS200-like"/>
    <property type="match status" value="1"/>
</dbReference>
<sequence>ARYPANLSHSDMLRHVKSRSSKWIHETFPLLANFAWQEGYGGFTVSKSQTPTVEAYIAGQKEHHKGQDFRTELIELLRKHGIEFDEAEVFN</sequence>
<dbReference type="EMBL" id="LAZR01046952">
    <property type="protein sequence ID" value="KKK95343.1"/>
    <property type="molecule type" value="Genomic_DNA"/>
</dbReference>
<protein>
    <recommendedName>
        <fullName evidence="1">Transposase IS200-like domain-containing protein</fullName>
    </recommendedName>
</protein>
<dbReference type="GO" id="GO:0006313">
    <property type="term" value="P:DNA transposition"/>
    <property type="evidence" value="ECO:0007669"/>
    <property type="project" value="InterPro"/>
</dbReference>
<accession>A0A0F8ZNA9</accession>
<proteinExistence type="predicted"/>
<reference evidence="2" key="1">
    <citation type="journal article" date="2015" name="Nature">
        <title>Complex archaea that bridge the gap between prokaryotes and eukaryotes.</title>
        <authorList>
            <person name="Spang A."/>
            <person name="Saw J.H."/>
            <person name="Jorgensen S.L."/>
            <person name="Zaremba-Niedzwiedzka K."/>
            <person name="Martijn J."/>
            <person name="Lind A.E."/>
            <person name="van Eijk R."/>
            <person name="Schleper C."/>
            <person name="Guy L."/>
            <person name="Ettema T.J."/>
        </authorList>
    </citation>
    <scope>NUCLEOTIDE SEQUENCE</scope>
</reference>
<name>A0A0F8ZNA9_9ZZZZ</name>
<organism evidence="2">
    <name type="scientific">marine sediment metagenome</name>
    <dbReference type="NCBI Taxonomy" id="412755"/>
    <lineage>
        <taxon>unclassified sequences</taxon>
        <taxon>metagenomes</taxon>
        <taxon>ecological metagenomes</taxon>
    </lineage>
</organism>
<dbReference type="GO" id="GO:0004803">
    <property type="term" value="F:transposase activity"/>
    <property type="evidence" value="ECO:0007669"/>
    <property type="project" value="InterPro"/>
</dbReference>
<gene>
    <name evidence="2" type="ORF">LCGC14_2673770</name>
</gene>
<dbReference type="InterPro" id="IPR002686">
    <property type="entry name" value="Transposase_17"/>
</dbReference>
<evidence type="ECO:0000259" key="1">
    <source>
        <dbReference type="Pfam" id="PF01797"/>
    </source>
</evidence>